<sequence>MRWYHVLLILVSSFQTISNAFSTSPITTVASPAHSISTSFAVTETARRRLLRVVNRANAESNSFKDVGYGENTGDVSGYSGYDKSSIKDLEERVTGTEAFQKLKSSKTFKSFSQGVTKATNTFSDKISPALPMKAKLQVWSNNGKSVSFVRKELGMDKLDDALLKQAKNFQFYDDYVTSQLPIWAKNELTLDDIVSQLGLRGLSGSDLTSNPNFKYYDQYLEHQALVWATKDLDLDDVLVRLDLNILPAAERLGAVNFKYYEEFVAGLMRSWMEKGTPLDDVMAKLKLDKLTGEELLKHPNYRYYKNHVKNYLRVWAFNGESLDDVAVWLGLENMQGKLLESQPNYAFLKKYWDKSTKYEKQEMLKRRITSFQVWDDLQVFRVKQSRRKNSETYKAYKHYVNLIDDYIIRLKDRGFTEDELPRMTSKNAAPDEMMEKTYIWTQMRRPEWYVKFSLGLDGLGENALKEAANFQYYEYYLRAMKAVNPTVQ</sequence>
<dbReference type="Pfam" id="PF16810">
    <property type="entry name" value="RXLR"/>
    <property type="match status" value="1"/>
</dbReference>
<dbReference type="EMBL" id="ANJA01001971">
    <property type="protein sequence ID" value="ETO73069.1"/>
    <property type="molecule type" value="Genomic_DNA"/>
</dbReference>
<accession>A0A081A2F8</accession>
<feature type="signal peptide" evidence="5">
    <location>
        <begin position="1"/>
        <end position="20"/>
    </location>
</feature>
<evidence type="ECO:0000256" key="4">
    <source>
        <dbReference type="ARBA" id="ARBA00022729"/>
    </source>
</evidence>
<dbReference type="AlphaFoldDB" id="A0A081A2F8"/>
<evidence type="ECO:0000256" key="5">
    <source>
        <dbReference type="SAM" id="SignalP"/>
    </source>
</evidence>
<evidence type="ECO:0008006" key="8">
    <source>
        <dbReference type="Google" id="ProtNLM"/>
    </source>
</evidence>
<dbReference type="InterPro" id="IPR031825">
    <property type="entry name" value="RXLR"/>
</dbReference>
<comment type="subcellular location">
    <subcellularLocation>
        <location evidence="1">Secreted</location>
    </subcellularLocation>
</comment>
<protein>
    <recommendedName>
        <fullName evidence="8">RxLR effector protein</fullName>
    </recommendedName>
</protein>
<keyword evidence="4 5" id="KW-0732">Signal</keyword>
<name>A0A081A2F8_PHYNI</name>
<proteinExistence type="inferred from homology"/>
<evidence type="ECO:0000256" key="2">
    <source>
        <dbReference type="ARBA" id="ARBA00010400"/>
    </source>
</evidence>
<dbReference type="Proteomes" id="UP000028582">
    <property type="component" value="Unassembled WGS sequence"/>
</dbReference>
<evidence type="ECO:0000313" key="7">
    <source>
        <dbReference type="Proteomes" id="UP000028582"/>
    </source>
</evidence>
<comment type="similarity">
    <text evidence="2">Belongs to the RxLR effector family.</text>
</comment>
<reference evidence="6 7" key="1">
    <citation type="submission" date="2013-11" db="EMBL/GenBank/DDBJ databases">
        <title>The Genome Sequence of Phytophthora parasitica P1976.</title>
        <authorList>
            <consortium name="The Broad Institute Genomics Platform"/>
            <person name="Russ C."/>
            <person name="Tyler B."/>
            <person name="Panabieres F."/>
            <person name="Shan W."/>
            <person name="Tripathy S."/>
            <person name="Grunwald N."/>
            <person name="Machado M."/>
            <person name="Johnson C.S."/>
            <person name="Walker B."/>
            <person name="Young S."/>
            <person name="Zeng Q."/>
            <person name="Gargeya S."/>
            <person name="Fitzgerald M."/>
            <person name="Haas B."/>
            <person name="Abouelleil A."/>
            <person name="Allen A.W."/>
            <person name="Alvarado L."/>
            <person name="Arachchi H.M."/>
            <person name="Berlin A.M."/>
            <person name="Chapman S.B."/>
            <person name="Gainer-Dewar J."/>
            <person name="Goldberg J."/>
            <person name="Griggs A."/>
            <person name="Gujja S."/>
            <person name="Hansen M."/>
            <person name="Howarth C."/>
            <person name="Imamovic A."/>
            <person name="Ireland A."/>
            <person name="Larimer J."/>
            <person name="McCowan C."/>
            <person name="Murphy C."/>
            <person name="Pearson M."/>
            <person name="Poon T.W."/>
            <person name="Priest M."/>
            <person name="Roberts A."/>
            <person name="Saif S."/>
            <person name="Shea T."/>
            <person name="Sisk P."/>
            <person name="Sykes S."/>
            <person name="Wortman J."/>
            <person name="Nusbaum C."/>
            <person name="Birren B."/>
        </authorList>
    </citation>
    <scope>NUCLEOTIDE SEQUENCE [LARGE SCALE GENOMIC DNA]</scope>
    <source>
        <strain evidence="6 7">P1976</strain>
    </source>
</reference>
<comment type="caution">
    <text evidence="6">The sequence shown here is derived from an EMBL/GenBank/DDBJ whole genome shotgun (WGS) entry which is preliminary data.</text>
</comment>
<keyword evidence="3" id="KW-0964">Secreted</keyword>
<feature type="chain" id="PRO_5001753627" description="RxLR effector protein" evidence="5">
    <location>
        <begin position="21"/>
        <end position="489"/>
    </location>
</feature>
<organism evidence="6 7">
    <name type="scientific">Phytophthora nicotianae P1976</name>
    <dbReference type="NCBI Taxonomy" id="1317066"/>
    <lineage>
        <taxon>Eukaryota</taxon>
        <taxon>Sar</taxon>
        <taxon>Stramenopiles</taxon>
        <taxon>Oomycota</taxon>
        <taxon>Peronosporomycetes</taxon>
        <taxon>Peronosporales</taxon>
        <taxon>Peronosporaceae</taxon>
        <taxon>Phytophthora</taxon>
    </lineage>
</organism>
<evidence type="ECO:0000256" key="3">
    <source>
        <dbReference type="ARBA" id="ARBA00022525"/>
    </source>
</evidence>
<evidence type="ECO:0000256" key="1">
    <source>
        <dbReference type="ARBA" id="ARBA00004613"/>
    </source>
</evidence>
<evidence type="ECO:0000313" key="6">
    <source>
        <dbReference type="EMBL" id="ETO73069.1"/>
    </source>
</evidence>
<gene>
    <name evidence="6" type="ORF">F444_10976</name>
</gene>
<dbReference type="OrthoDB" id="126711at2759"/>